<organism evidence="2 3">
    <name type="scientific">Niastella caeni</name>
    <dbReference type="NCBI Taxonomy" id="2569763"/>
    <lineage>
        <taxon>Bacteria</taxon>
        <taxon>Pseudomonadati</taxon>
        <taxon>Bacteroidota</taxon>
        <taxon>Chitinophagia</taxon>
        <taxon>Chitinophagales</taxon>
        <taxon>Chitinophagaceae</taxon>
        <taxon>Niastella</taxon>
    </lineage>
</organism>
<keyword evidence="1" id="KW-1133">Transmembrane helix</keyword>
<proteinExistence type="predicted"/>
<dbReference type="OrthoDB" id="658926at2"/>
<dbReference type="Proteomes" id="UP000306918">
    <property type="component" value="Unassembled WGS sequence"/>
</dbReference>
<accession>A0A4S8HUN1</accession>
<keyword evidence="1" id="KW-0472">Membrane</keyword>
<keyword evidence="1" id="KW-0812">Transmembrane</keyword>
<gene>
    <name evidence="2" type="ORF">FAM09_12450</name>
</gene>
<comment type="caution">
    <text evidence="2">The sequence shown here is derived from an EMBL/GenBank/DDBJ whole genome shotgun (WGS) entry which is preliminary data.</text>
</comment>
<evidence type="ECO:0000313" key="3">
    <source>
        <dbReference type="Proteomes" id="UP000306918"/>
    </source>
</evidence>
<sequence>MTSCFNIFPSSTEILYMQRICHKANGYHVLLSIFLCLFFVAISSCSGWHSEPDYPSPVHKYIPPQSDLVQLKVAEDTLHFPLDDNAYNSLKSFNLFTENDREFMCFFDERSMAVSIYDLANQQKVKTISIKSALKDRKIYKPTVFINSFDSIFVNNNKAVYLIDSAGAIKNKIPFLENPGFSWAIFNNDTPPILRDGSLFAAVRPYVNDESLSALKEWKVLYEFDFQNKTAKLHYPLPAILREQYYGSRFLDHSYCYNDRDHFVFSFPADSAIYETDLANFHMAYSGKSMFQLGGIPPLSKQEVSEDGSKNFMLRDSYGAIYFDPTKKRYLRVAMSKINEQEYEAKKTKDQRIIIFDDQFRIIGESPIHNSILLKSLIITSTGNIYARVMRKDEYAIHFIRLSYIEKNNELNKIAKHAGNPIP</sequence>
<dbReference type="EMBL" id="STFF01000003">
    <property type="protein sequence ID" value="THU39317.1"/>
    <property type="molecule type" value="Genomic_DNA"/>
</dbReference>
<keyword evidence="3" id="KW-1185">Reference proteome</keyword>
<reference evidence="2 3" key="1">
    <citation type="submission" date="2019-04" db="EMBL/GenBank/DDBJ databases">
        <title>Niastella caeni sp. nov., isolated from activated sludge.</title>
        <authorList>
            <person name="Sheng M."/>
        </authorList>
    </citation>
    <scope>NUCLEOTIDE SEQUENCE [LARGE SCALE GENOMIC DNA]</scope>
    <source>
        <strain evidence="2 3">HX-2-15</strain>
    </source>
</reference>
<protein>
    <submittedName>
        <fullName evidence="2">DUF4221 domain-containing protein</fullName>
    </submittedName>
</protein>
<name>A0A4S8HUN1_9BACT</name>
<dbReference type="InterPro" id="IPR025316">
    <property type="entry name" value="DUF4221"/>
</dbReference>
<feature type="transmembrane region" description="Helical" evidence="1">
    <location>
        <begin position="27"/>
        <end position="49"/>
    </location>
</feature>
<evidence type="ECO:0000256" key="1">
    <source>
        <dbReference type="SAM" id="Phobius"/>
    </source>
</evidence>
<dbReference type="Pfam" id="PF13970">
    <property type="entry name" value="DUF4221"/>
    <property type="match status" value="1"/>
</dbReference>
<dbReference type="AlphaFoldDB" id="A0A4S8HUN1"/>
<evidence type="ECO:0000313" key="2">
    <source>
        <dbReference type="EMBL" id="THU39317.1"/>
    </source>
</evidence>